<dbReference type="InterPro" id="IPR016169">
    <property type="entry name" value="FAD-bd_PCMH_sub2"/>
</dbReference>
<dbReference type="InterPro" id="IPR012951">
    <property type="entry name" value="BBE"/>
</dbReference>
<comment type="similarity">
    <text evidence="2">Belongs to the oxygen-dependent FAD-linked oxidoreductase family.</text>
</comment>
<dbReference type="InterPro" id="IPR016166">
    <property type="entry name" value="FAD-bd_PCMH"/>
</dbReference>
<evidence type="ECO:0000256" key="4">
    <source>
        <dbReference type="ARBA" id="ARBA00022827"/>
    </source>
</evidence>
<evidence type="ECO:0000313" key="8">
    <source>
        <dbReference type="Proteomes" id="UP001500782"/>
    </source>
</evidence>
<accession>A0ABP3FR56</accession>
<dbReference type="InterPro" id="IPR006093">
    <property type="entry name" value="Oxy_OxRdtase_FAD_BS"/>
</dbReference>
<comment type="caution">
    <text evidence="7">The sequence shown here is derived from an EMBL/GenBank/DDBJ whole genome shotgun (WGS) entry which is preliminary data.</text>
</comment>
<dbReference type="Proteomes" id="UP001500782">
    <property type="component" value="Unassembled WGS sequence"/>
</dbReference>
<dbReference type="Pfam" id="PF01565">
    <property type="entry name" value="FAD_binding_4"/>
    <property type="match status" value="1"/>
</dbReference>
<dbReference type="Gene3D" id="3.30.43.10">
    <property type="entry name" value="Uridine Diphospho-n-acetylenolpyruvylglucosamine Reductase, domain 2"/>
    <property type="match status" value="1"/>
</dbReference>
<dbReference type="InterPro" id="IPR006094">
    <property type="entry name" value="Oxid_FAD_bind_N"/>
</dbReference>
<dbReference type="PANTHER" id="PTHR42973:SF39">
    <property type="entry name" value="FAD-BINDING PCMH-TYPE DOMAIN-CONTAINING PROTEIN"/>
    <property type="match status" value="1"/>
</dbReference>
<protein>
    <submittedName>
        <fullName evidence="7">FAD-binding oxidoreductase</fullName>
    </submittedName>
</protein>
<evidence type="ECO:0000259" key="6">
    <source>
        <dbReference type="PROSITE" id="PS51387"/>
    </source>
</evidence>
<dbReference type="Pfam" id="PF08031">
    <property type="entry name" value="BBE"/>
    <property type="match status" value="1"/>
</dbReference>
<proteinExistence type="inferred from homology"/>
<dbReference type="EMBL" id="BAAADJ010000010">
    <property type="protein sequence ID" value="GAA0321582.1"/>
    <property type="molecule type" value="Genomic_DNA"/>
</dbReference>
<dbReference type="PANTHER" id="PTHR42973">
    <property type="entry name" value="BINDING OXIDOREDUCTASE, PUTATIVE (AFU_ORTHOLOGUE AFUA_1G17690)-RELATED"/>
    <property type="match status" value="1"/>
</dbReference>
<keyword evidence="8" id="KW-1185">Reference proteome</keyword>
<dbReference type="InterPro" id="IPR050416">
    <property type="entry name" value="FAD-linked_Oxidoreductase"/>
</dbReference>
<dbReference type="PROSITE" id="PS51387">
    <property type="entry name" value="FAD_PCMH"/>
    <property type="match status" value="1"/>
</dbReference>
<reference evidence="8" key="1">
    <citation type="journal article" date="2019" name="Int. J. Syst. Evol. Microbiol.">
        <title>The Global Catalogue of Microorganisms (GCM) 10K type strain sequencing project: providing services to taxonomists for standard genome sequencing and annotation.</title>
        <authorList>
            <consortium name="The Broad Institute Genomics Platform"/>
            <consortium name="The Broad Institute Genome Sequencing Center for Infectious Disease"/>
            <person name="Wu L."/>
            <person name="Ma J."/>
        </authorList>
    </citation>
    <scope>NUCLEOTIDE SEQUENCE [LARGE SCALE GENOMIC DNA]</scope>
    <source>
        <strain evidence="8">JCM 9731</strain>
    </source>
</reference>
<dbReference type="InterPro" id="IPR016167">
    <property type="entry name" value="FAD-bd_PCMH_sub1"/>
</dbReference>
<gene>
    <name evidence="7" type="ORF">GCM10008967_10100</name>
</gene>
<feature type="domain" description="FAD-binding PCMH-type" evidence="6">
    <location>
        <begin position="32"/>
        <end position="202"/>
    </location>
</feature>
<evidence type="ECO:0000256" key="1">
    <source>
        <dbReference type="ARBA" id="ARBA00001974"/>
    </source>
</evidence>
<comment type="cofactor">
    <cofactor evidence="1">
        <name>FAD</name>
        <dbReference type="ChEBI" id="CHEBI:57692"/>
    </cofactor>
</comment>
<dbReference type="RefSeq" id="WP_343796933.1">
    <property type="nucleotide sequence ID" value="NZ_BAAADJ010000010.1"/>
</dbReference>
<dbReference type="InterPro" id="IPR036318">
    <property type="entry name" value="FAD-bd_PCMH-like_sf"/>
</dbReference>
<dbReference type="SUPFAM" id="SSF56176">
    <property type="entry name" value="FAD-binding/transporter-associated domain-like"/>
    <property type="match status" value="1"/>
</dbReference>
<evidence type="ECO:0000313" key="7">
    <source>
        <dbReference type="EMBL" id="GAA0321582.1"/>
    </source>
</evidence>
<sequence length="454" mass="49448">MFQALQEKVGSRLILPGEESYDEKRKVWNGAIDRRPAAIIVCQSEEDVVAAVKFANEQGLHISIRGGGHHVAGTAVCDDGLMIDLSQMRAVTVNEELKVAYVEGGATLGDIDEETQKYGLATPTGTVSETGVAGLALSGGLGYLRGKYGLTCDNIVGANIVTADGTLLHVSESENKDLFWAIRGGGGNFGVVTKFEFQLHLVGPEVLALDVMYDYKDAAEIFRKSQAYLNQAPDEVSFNLTAAQLPPAPFLPEFLHHKKVIMVSGMYAGNPDDGEGIIQPLRELAQPIVDQTGVMPYVALQKKLDVMVPNQIPVYGTSLYFGDLNDEIIEAILSKLENAPTPGVLAQLWALGGKMNCVESEETAFATRDASFVLLVDVMAMGVEGELCEKWVDSLYHGLLPYSHKQSSYLNGIGVEEKVTKQTMAGNYSRLLEIKKKYDPRNLFRHNHNVNPAE</sequence>
<keyword evidence="5" id="KW-0560">Oxidoreductase</keyword>
<dbReference type="PROSITE" id="PS00862">
    <property type="entry name" value="OX2_COVAL_FAD"/>
    <property type="match status" value="1"/>
</dbReference>
<organism evidence="7 8">
    <name type="scientific">Bacillus carboniphilus</name>
    <dbReference type="NCBI Taxonomy" id="86663"/>
    <lineage>
        <taxon>Bacteria</taxon>
        <taxon>Bacillati</taxon>
        <taxon>Bacillota</taxon>
        <taxon>Bacilli</taxon>
        <taxon>Bacillales</taxon>
        <taxon>Bacillaceae</taxon>
        <taxon>Bacillus</taxon>
    </lineage>
</organism>
<keyword evidence="3" id="KW-0285">Flavoprotein</keyword>
<name>A0ABP3FR56_9BACI</name>
<dbReference type="Gene3D" id="3.30.465.10">
    <property type="match status" value="1"/>
</dbReference>
<evidence type="ECO:0000256" key="2">
    <source>
        <dbReference type="ARBA" id="ARBA00005466"/>
    </source>
</evidence>
<dbReference type="Gene3D" id="3.40.462.20">
    <property type="match status" value="1"/>
</dbReference>
<evidence type="ECO:0000256" key="3">
    <source>
        <dbReference type="ARBA" id="ARBA00022630"/>
    </source>
</evidence>
<keyword evidence="4" id="KW-0274">FAD</keyword>
<evidence type="ECO:0000256" key="5">
    <source>
        <dbReference type="ARBA" id="ARBA00023002"/>
    </source>
</evidence>